<dbReference type="GO" id="GO:0016887">
    <property type="term" value="F:ATP hydrolysis activity"/>
    <property type="evidence" value="ECO:0007669"/>
    <property type="project" value="RHEA"/>
</dbReference>
<dbReference type="EMBL" id="AFZX01000052">
    <property type="protein sequence ID" value="EHL07034.1"/>
    <property type="molecule type" value="Genomic_DNA"/>
</dbReference>
<accession>G9XMK4</accession>
<dbReference type="Pfam" id="PF18074">
    <property type="entry name" value="PriA_C"/>
    <property type="match status" value="1"/>
</dbReference>
<evidence type="ECO:0000256" key="7">
    <source>
        <dbReference type="ARBA" id="ARBA00022833"/>
    </source>
</evidence>
<keyword evidence="1 12" id="KW-0639">Primosome</keyword>
<evidence type="ECO:0000256" key="1">
    <source>
        <dbReference type="ARBA" id="ARBA00022515"/>
    </source>
</evidence>
<gene>
    <name evidence="12" type="primary">priA</name>
    <name evidence="15" type="ORF">HMPREF0322_02191</name>
</gene>
<comment type="caution">
    <text evidence="15">The sequence shown here is derived from an EMBL/GenBank/DDBJ whole genome shotgun (WGS) entry which is preliminary data.</text>
</comment>
<evidence type="ECO:0000256" key="2">
    <source>
        <dbReference type="ARBA" id="ARBA00022705"/>
    </source>
</evidence>
<dbReference type="GO" id="GO:0006302">
    <property type="term" value="P:double-strand break repair"/>
    <property type="evidence" value="ECO:0007669"/>
    <property type="project" value="InterPro"/>
</dbReference>
<feature type="binding site" evidence="12">
    <location>
        <position position="507"/>
    </location>
    <ligand>
        <name>Zn(2+)</name>
        <dbReference type="ChEBI" id="CHEBI:29105"/>
        <label>2</label>
    </ligand>
</feature>
<dbReference type="PATRIC" id="fig|537010.4.peg.2060"/>
<evidence type="ECO:0000256" key="10">
    <source>
        <dbReference type="ARBA" id="ARBA00023235"/>
    </source>
</evidence>
<dbReference type="InterPro" id="IPR005259">
    <property type="entry name" value="PriA"/>
</dbReference>
<feature type="binding site" evidence="12">
    <location>
        <position position="486"/>
    </location>
    <ligand>
        <name>Zn(2+)</name>
        <dbReference type="ChEBI" id="CHEBI:29105"/>
        <label>2</label>
    </ligand>
</feature>
<evidence type="ECO:0000256" key="6">
    <source>
        <dbReference type="ARBA" id="ARBA00022806"/>
    </source>
</evidence>
<dbReference type="GO" id="GO:0006270">
    <property type="term" value="P:DNA replication initiation"/>
    <property type="evidence" value="ECO:0007669"/>
    <property type="project" value="TreeGrafter"/>
</dbReference>
<feature type="binding site" evidence="12">
    <location>
        <position position="489"/>
    </location>
    <ligand>
        <name>Zn(2+)</name>
        <dbReference type="ChEBI" id="CHEBI:29105"/>
        <label>2</label>
    </ligand>
</feature>
<comment type="subunit">
    <text evidence="12">Component of the replication restart primosome.</text>
</comment>
<dbReference type="Pfam" id="PF00271">
    <property type="entry name" value="Helicase_C"/>
    <property type="match status" value="1"/>
</dbReference>
<comment type="catalytic activity">
    <reaction evidence="11 12">
        <text>ATP + H2O = ADP + phosphate + H(+)</text>
        <dbReference type="Rhea" id="RHEA:13065"/>
        <dbReference type="ChEBI" id="CHEBI:15377"/>
        <dbReference type="ChEBI" id="CHEBI:15378"/>
        <dbReference type="ChEBI" id="CHEBI:30616"/>
        <dbReference type="ChEBI" id="CHEBI:43474"/>
        <dbReference type="ChEBI" id="CHEBI:456216"/>
        <dbReference type="EC" id="5.6.2.4"/>
    </reaction>
</comment>
<comment type="catalytic activity">
    <reaction evidence="12">
        <text>Couples ATP hydrolysis with the unwinding of duplex DNA by translocating in the 3'-5' direction.</text>
        <dbReference type="EC" id="5.6.2.4"/>
    </reaction>
</comment>
<keyword evidence="2 12" id="KW-0235">DNA replication</keyword>
<dbReference type="NCBIfam" id="TIGR00595">
    <property type="entry name" value="priA"/>
    <property type="match status" value="1"/>
</dbReference>
<dbReference type="Pfam" id="PF18319">
    <property type="entry name" value="Zn_ribbon_PriA"/>
    <property type="match status" value="1"/>
</dbReference>
<dbReference type="GO" id="GO:0005524">
    <property type="term" value="F:ATP binding"/>
    <property type="evidence" value="ECO:0007669"/>
    <property type="project" value="UniProtKB-UniRule"/>
</dbReference>
<keyword evidence="7 12" id="KW-0862">Zinc</keyword>
<dbReference type="SMART" id="SM00487">
    <property type="entry name" value="DEXDc"/>
    <property type="match status" value="1"/>
</dbReference>
<dbReference type="InterPro" id="IPR014001">
    <property type="entry name" value="Helicase_ATP-bd"/>
</dbReference>
<dbReference type="GO" id="GO:0006310">
    <property type="term" value="P:DNA recombination"/>
    <property type="evidence" value="ECO:0007669"/>
    <property type="project" value="InterPro"/>
</dbReference>
<dbReference type="PROSITE" id="PS51192">
    <property type="entry name" value="HELICASE_ATP_BIND_1"/>
    <property type="match status" value="1"/>
</dbReference>
<keyword evidence="9 12" id="KW-0238">DNA-binding</keyword>
<dbReference type="InterPro" id="IPR027417">
    <property type="entry name" value="P-loop_NTPase"/>
</dbReference>
<dbReference type="HOGENOM" id="CLU_013353_3_1_9"/>
<dbReference type="InterPro" id="IPR040498">
    <property type="entry name" value="PriA_CRR"/>
</dbReference>
<protein>
    <recommendedName>
        <fullName evidence="12">Replication restart protein PriA</fullName>
    </recommendedName>
    <alternativeName>
        <fullName evidence="12">ATP-dependent DNA helicase PriA</fullName>
        <ecNumber evidence="12">5.6.2.4</ecNumber>
    </alternativeName>
    <alternativeName>
        <fullName evidence="12">DNA 3'-5' helicase PriA</fullName>
    </alternativeName>
</protein>
<proteinExistence type="inferred from homology"/>
<feature type="binding site" evidence="12">
    <location>
        <position position="520"/>
    </location>
    <ligand>
        <name>Zn(2+)</name>
        <dbReference type="ChEBI" id="CHEBI:29105"/>
        <label>1</label>
    </ligand>
</feature>
<dbReference type="PANTHER" id="PTHR30580">
    <property type="entry name" value="PRIMOSOMAL PROTEIN N"/>
    <property type="match status" value="1"/>
</dbReference>
<dbReference type="FunFam" id="3.40.50.300:FF:000489">
    <property type="entry name" value="Primosome assembly protein PriA"/>
    <property type="match status" value="1"/>
</dbReference>
<dbReference type="GO" id="GO:0043138">
    <property type="term" value="F:3'-5' DNA helicase activity"/>
    <property type="evidence" value="ECO:0007669"/>
    <property type="project" value="UniProtKB-EC"/>
</dbReference>
<dbReference type="GO" id="GO:1990077">
    <property type="term" value="C:primosome complex"/>
    <property type="evidence" value="ECO:0007669"/>
    <property type="project" value="UniProtKB-UniRule"/>
</dbReference>
<dbReference type="InterPro" id="IPR001650">
    <property type="entry name" value="Helicase_C-like"/>
</dbReference>
<dbReference type="GO" id="GO:0006269">
    <property type="term" value="P:DNA replication, synthesis of primer"/>
    <property type="evidence" value="ECO:0007669"/>
    <property type="project" value="UniProtKB-KW"/>
</dbReference>
<dbReference type="Gene3D" id="3.40.1440.60">
    <property type="entry name" value="PriA, 3(prime) DNA-binding domain"/>
    <property type="match status" value="1"/>
</dbReference>
<dbReference type="GO" id="GO:0003677">
    <property type="term" value="F:DNA binding"/>
    <property type="evidence" value="ECO:0007669"/>
    <property type="project" value="UniProtKB-UniRule"/>
</dbReference>
<name>G9XMK4_DESHA</name>
<evidence type="ECO:0000313" key="16">
    <source>
        <dbReference type="Proteomes" id="UP000004416"/>
    </source>
</evidence>
<evidence type="ECO:0000256" key="9">
    <source>
        <dbReference type="ARBA" id="ARBA00023125"/>
    </source>
</evidence>
<dbReference type="AlphaFoldDB" id="G9XMK4"/>
<organism evidence="15 16">
    <name type="scientific">Desulfitobacterium hafniense DP7</name>
    <dbReference type="NCBI Taxonomy" id="537010"/>
    <lineage>
        <taxon>Bacteria</taxon>
        <taxon>Bacillati</taxon>
        <taxon>Bacillota</taxon>
        <taxon>Clostridia</taxon>
        <taxon>Eubacteriales</taxon>
        <taxon>Desulfitobacteriaceae</taxon>
        <taxon>Desulfitobacterium</taxon>
    </lineage>
</organism>
<feature type="binding site" evidence="12">
    <location>
        <position position="480"/>
    </location>
    <ligand>
        <name>Zn(2+)</name>
        <dbReference type="ChEBI" id="CHEBI:29105"/>
        <label>1</label>
    </ligand>
</feature>
<feature type="domain" description="Helicase ATP-binding" evidence="13">
    <location>
        <begin position="249"/>
        <end position="415"/>
    </location>
</feature>
<evidence type="ECO:0000256" key="4">
    <source>
        <dbReference type="ARBA" id="ARBA00022741"/>
    </source>
</evidence>
<dbReference type="InterPro" id="IPR042115">
    <property type="entry name" value="PriA_3primeBD_sf"/>
</dbReference>
<dbReference type="EC" id="5.6.2.4" evidence="12"/>
<evidence type="ECO:0000256" key="11">
    <source>
        <dbReference type="ARBA" id="ARBA00048988"/>
    </source>
</evidence>
<keyword evidence="8 12" id="KW-0067">ATP-binding</keyword>
<keyword evidence="10 12" id="KW-0413">Isomerase</keyword>
<dbReference type="PROSITE" id="PS51194">
    <property type="entry name" value="HELICASE_CTER"/>
    <property type="match status" value="1"/>
</dbReference>
<comment type="similarity">
    <text evidence="12">Belongs to the helicase family. PriA subfamily.</text>
</comment>
<dbReference type="InterPro" id="IPR011545">
    <property type="entry name" value="DEAD/DEAH_box_helicase_dom"/>
</dbReference>
<evidence type="ECO:0000256" key="12">
    <source>
        <dbReference type="HAMAP-Rule" id="MF_00983"/>
    </source>
</evidence>
<comment type="cofactor">
    <cofactor evidence="12">
        <name>Zn(2+)</name>
        <dbReference type="ChEBI" id="CHEBI:29105"/>
    </cofactor>
    <text evidence="12">Binds 2 zinc ions per subunit.</text>
</comment>
<dbReference type="CDD" id="cd18804">
    <property type="entry name" value="SF2_C_priA"/>
    <property type="match status" value="1"/>
</dbReference>
<sequence>MKVHYAEVLVDVANRRLDQVFHYQIPEGLSLKRGMRVLVPLQYRQVQGVVVRITEQLPQEIAHSALKPILGIVDTMYVVPEDLVDLALWLAETTICSIAQSLHTVWPLLKGKVEEYVIPMAAQEDEDVKALKILDSETYQALAVIFRSRNKALPLSIYLKRSGLSKTQVEHLAKQGWLKLESRFTSGVPRKVQAALTSEERVGGDLGDRESMTGMMHEADIELNVHQGPDYLRTLTPEQAKVCEKVTQALDKQSYQTLLLHGVTGSGKTEVYQRLIGEVLIKGGSAILLVPEISLTSQIARYFQDQFGEQLIVLHSELQVGEKAKAWQDILQGKIRIVVGARSAVFAPLPDLRLIILDEEHESAYHQEENPKYHARNVARKRMEQLGGVVLLGSATPSLEAYAAAQTGKVPLLTMEERVNRRPLPPVEVVDMREELIKGNRSMFSLSLQDKLKRTLERGEQSMLFLNRRGYSTFVVCRECGYVIRCHDCDIALTYHTQGHTMRCHYCNHEEVPPRTCPECGSRYIRFFGQGTQRVEDEIKGLYPAARILRLDFDTTRSKDAYEDILGKFRRQEADILVGTQMMAKGLDFPNVTLVGVVAADQMLNMPDFRARERTFQLLTQVAGRAGRSQKPGQVVIQTYTPEDRAIIQASQHNFKGFFWEEIGYRKARNYPPFTHVIRVTLIHEKEEKVIKGAHSLVNSLRQGIVSDQNGHTSLDILGPAPAVIPRLKNHFRWQVSVKGKLMDTLREFLHQGVRRFARDPISSGIQLNIEVDPLSM</sequence>
<dbReference type="Gene3D" id="3.40.50.300">
    <property type="entry name" value="P-loop containing nucleotide triphosphate hydrolases"/>
    <property type="match status" value="2"/>
</dbReference>
<reference evidence="15 16" key="1">
    <citation type="submission" date="2011-08" db="EMBL/GenBank/DDBJ databases">
        <authorList>
            <person name="Weinstock G."/>
            <person name="Sodergren E."/>
            <person name="Clifton S."/>
            <person name="Fulton L."/>
            <person name="Fulton B."/>
            <person name="Courtney L."/>
            <person name="Fronick C."/>
            <person name="Harrison M."/>
            <person name="Strong C."/>
            <person name="Farmer C."/>
            <person name="Delahaunty K."/>
            <person name="Markovic C."/>
            <person name="Hall O."/>
            <person name="Minx P."/>
            <person name="Tomlinson C."/>
            <person name="Mitreva M."/>
            <person name="Hou S."/>
            <person name="Chen J."/>
            <person name="Wollam A."/>
            <person name="Pepin K.H."/>
            <person name="Johnson M."/>
            <person name="Bhonagiri V."/>
            <person name="Zhang X."/>
            <person name="Suruliraj S."/>
            <person name="Warren W."/>
            <person name="Chinwalla A."/>
            <person name="Mardis E.R."/>
            <person name="Wilson R.K."/>
        </authorList>
    </citation>
    <scope>NUCLEOTIDE SEQUENCE [LARGE SCALE GENOMIC DNA]</scope>
    <source>
        <strain evidence="15 16">DP7</strain>
    </source>
</reference>
<evidence type="ECO:0000259" key="14">
    <source>
        <dbReference type="PROSITE" id="PS51194"/>
    </source>
</evidence>
<evidence type="ECO:0000259" key="13">
    <source>
        <dbReference type="PROSITE" id="PS51192"/>
    </source>
</evidence>
<dbReference type="GO" id="GO:0008270">
    <property type="term" value="F:zinc ion binding"/>
    <property type="evidence" value="ECO:0007669"/>
    <property type="project" value="UniProtKB-UniRule"/>
</dbReference>
<evidence type="ECO:0000256" key="8">
    <source>
        <dbReference type="ARBA" id="ARBA00022840"/>
    </source>
</evidence>
<dbReference type="InterPro" id="IPR041222">
    <property type="entry name" value="PriA_3primeBD"/>
</dbReference>
<comment type="function">
    <text evidence="12">Initiates the restart of stalled replication forks, which reloads the replicative helicase on sites other than the origin of replication. Recognizes and binds to abandoned replication forks and remodels them to uncover a helicase loading site. Promotes assembly of the primosome at these replication forks.</text>
</comment>
<keyword evidence="4 12" id="KW-0547">Nucleotide-binding</keyword>
<evidence type="ECO:0000256" key="5">
    <source>
        <dbReference type="ARBA" id="ARBA00022801"/>
    </source>
</evidence>
<dbReference type="PANTHER" id="PTHR30580:SF0">
    <property type="entry name" value="PRIMOSOMAL PROTEIN N"/>
    <property type="match status" value="1"/>
</dbReference>
<dbReference type="InterPro" id="IPR041236">
    <property type="entry name" value="PriA_C"/>
</dbReference>
<dbReference type="SUPFAM" id="SSF52540">
    <property type="entry name" value="P-loop containing nucleoside triphosphate hydrolases"/>
    <property type="match status" value="1"/>
</dbReference>
<keyword evidence="3 12" id="KW-0479">Metal-binding</keyword>
<feature type="binding site" evidence="12">
    <location>
        <position position="477"/>
    </location>
    <ligand>
        <name>Zn(2+)</name>
        <dbReference type="ChEBI" id="CHEBI:29105"/>
        <label>1</label>
    </ligand>
</feature>
<dbReference type="CDD" id="cd17929">
    <property type="entry name" value="DEXHc_priA"/>
    <property type="match status" value="1"/>
</dbReference>
<keyword evidence="6 12" id="KW-0347">Helicase</keyword>
<keyword evidence="5 12" id="KW-0378">Hydrolase</keyword>
<feature type="binding site" evidence="12">
    <location>
        <position position="504"/>
    </location>
    <ligand>
        <name>Zn(2+)</name>
        <dbReference type="ChEBI" id="CHEBI:29105"/>
        <label>2</label>
    </ligand>
</feature>
<dbReference type="HAMAP" id="MF_00983">
    <property type="entry name" value="PriA"/>
    <property type="match status" value="1"/>
</dbReference>
<feature type="binding site" evidence="12">
    <location>
        <position position="517"/>
    </location>
    <ligand>
        <name>Zn(2+)</name>
        <dbReference type="ChEBI" id="CHEBI:29105"/>
        <label>1</label>
    </ligand>
</feature>
<feature type="domain" description="Helicase C-terminal" evidence="14">
    <location>
        <begin position="512"/>
        <end position="671"/>
    </location>
</feature>
<dbReference type="Proteomes" id="UP000004416">
    <property type="component" value="Unassembled WGS sequence"/>
</dbReference>
<evidence type="ECO:0000313" key="15">
    <source>
        <dbReference type="EMBL" id="EHL07034.1"/>
    </source>
</evidence>
<dbReference type="SMART" id="SM00490">
    <property type="entry name" value="HELICc"/>
    <property type="match status" value="1"/>
</dbReference>
<evidence type="ECO:0000256" key="3">
    <source>
        <dbReference type="ARBA" id="ARBA00022723"/>
    </source>
</evidence>
<dbReference type="Pfam" id="PF00270">
    <property type="entry name" value="DEAD"/>
    <property type="match status" value="1"/>
</dbReference>
<dbReference type="Pfam" id="PF17764">
    <property type="entry name" value="PriA_3primeBD"/>
    <property type="match status" value="1"/>
</dbReference>